<dbReference type="EMBL" id="PTIX01000002">
    <property type="protein sequence ID" value="PPK70466.1"/>
    <property type="molecule type" value="Genomic_DNA"/>
</dbReference>
<organism evidence="1 2">
    <name type="scientific">Actinokineospora auranticolor</name>
    <dbReference type="NCBI Taxonomy" id="155976"/>
    <lineage>
        <taxon>Bacteria</taxon>
        <taxon>Bacillati</taxon>
        <taxon>Actinomycetota</taxon>
        <taxon>Actinomycetes</taxon>
        <taxon>Pseudonocardiales</taxon>
        <taxon>Pseudonocardiaceae</taxon>
        <taxon>Actinokineospora</taxon>
    </lineage>
</organism>
<dbReference type="Proteomes" id="UP000239203">
    <property type="component" value="Unassembled WGS sequence"/>
</dbReference>
<reference evidence="1 2" key="1">
    <citation type="submission" date="2018-02" db="EMBL/GenBank/DDBJ databases">
        <title>Genomic Encyclopedia of Archaeal and Bacterial Type Strains, Phase II (KMG-II): from individual species to whole genera.</title>
        <authorList>
            <person name="Goeker M."/>
        </authorList>
    </citation>
    <scope>NUCLEOTIDE SEQUENCE [LARGE SCALE GENOMIC DNA]</scope>
    <source>
        <strain evidence="1 2">YU 961-1</strain>
    </source>
</reference>
<dbReference type="AlphaFoldDB" id="A0A2S6GZ72"/>
<gene>
    <name evidence="1" type="ORF">CLV40_102381</name>
</gene>
<evidence type="ECO:0000313" key="1">
    <source>
        <dbReference type="EMBL" id="PPK70466.1"/>
    </source>
</evidence>
<evidence type="ECO:0000313" key="2">
    <source>
        <dbReference type="Proteomes" id="UP000239203"/>
    </source>
</evidence>
<dbReference type="InterPro" id="IPR001387">
    <property type="entry name" value="Cro/C1-type_HTH"/>
</dbReference>
<accession>A0A2S6GZ72</accession>
<comment type="caution">
    <text evidence="1">The sequence shown here is derived from an EMBL/GenBank/DDBJ whole genome shotgun (WGS) entry which is preliminary data.</text>
</comment>
<protein>
    <submittedName>
        <fullName evidence="1">Uncharacterized protein</fullName>
    </submittedName>
</protein>
<dbReference type="RefSeq" id="WP_104477435.1">
    <property type="nucleotide sequence ID" value="NZ_CP154825.1"/>
</dbReference>
<keyword evidence="2" id="KW-1185">Reference proteome</keyword>
<dbReference type="OrthoDB" id="3690688at2"/>
<dbReference type="CDD" id="cd00093">
    <property type="entry name" value="HTH_XRE"/>
    <property type="match status" value="1"/>
</dbReference>
<proteinExistence type="predicted"/>
<name>A0A2S6GZ72_9PSEU</name>
<sequence>MHHPIPLDTFPTALTGAIEDRGMSLDQLQRKLAAHGVRVSLSTLSYWRRGRTRPERPESLRAVEVIEEVLALPRGCLTGLLGPRKPRGRWVSRGGVVRPHETLWDDTSGLPSVLAELGEPGAGELTYLSVHDRHFVDVGGRDVRTVVRVLVRSEVDSLGSMVVLHRADPGDHALPVLLAPVGCALGRVRSVPSSRFTAAEVLFDRRLSAGQTAVFEYEVRWFGDARADRYSRACRRGVRDYLVEVNFHPALLPTSSYAFTQDAADEPEVRLANLEVGTFGGIHAVITDTESPIVGVRWTWPA</sequence>